<dbReference type="Proteomes" id="UP000657385">
    <property type="component" value="Unassembled WGS sequence"/>
</dbReference>
<evidence type="ECO:0000313" key="2">
    <source>
        <dbReference type="Proteomes" id="UP000657385"/>
    </source>
</evidence>
<gene>
    <name evidence="1" type="ORF">I2501_20410</name>
</gene>
<keyword evidence="2" id="KW-1185">Reference proteome</keyword>
<organism evidence="1 2">
    <name type="scientific">Streptacidiphilus fuscans</name>
    <dbReference type="NCBI Taxonomy" id="2789292"/>
    <lineage>
        <taxon>Bacteria</taxon>
        <taxon>Bacillati</taxon>
        <taxon>Actinomycetota</taxon>
        <taxon>Actinomycetes</taxon>
        <taxon>Kitasatosporales</taxon>
        <taxon>Streptomycetaceae</taxon>
        <taxon>Streptacidiphilus</taxon>
    </lineage>
</organism>
<accession>A0A931B828</accession>
<name>A0A931B828_9ACTN</name>
<dbReference type="AlphaFoldDB" id="A0A931B828"/>
<sequence length="142" mass="15678">MGGSTWWATGPYQEDLAAAFQQAQERELRSRDLPDSADLTVAELWQDEDWREYVFTGGTASVLDFYAFTTDPDARDGVGVMRLLTDQQARGSFSGGRPDFAAWNDALLADNLPFPPRACGNCTVLYRDGQPAEIGYWGVTAD</sequence>
<evidence type="ECO:0000313" key="1">
    <source>
        <dbReference type="EMBL" id="MBF9070392.1"/>
    </source>
</evidence>
<dbReference type="RefSeq" id="WP_196195566.1">
    <property type="nucleotide sequence ID" value="NZ_JADPRT010000008.1"/>
</dbReference>
<dbReference type="EMBL" id="JADPRT010000008">
    <property type="protein sequence ID" value="MBF9070392.1"/>
    <property type="molecule type" value="Genomic_DNA"/>
</dbReference>
<proteinExistence type="predicted"/>
<comment type="caution">
    <text evidence="1">The sequence shown here is derived from an EMBL/GenBank/DDBJ whole genome shotgun (WGS) entry which is preliminary data.</text>
</comment>
<reference evidence="1" key="1">
    <citation type="submission" date="2020-11" db="EMBL/GenBank/DDBJ databases">
        <title>Isolation and identification of active actinomycetes.</title>
        <authorList>
            <person name="Yu B."/>
        </authorList>
    </citation>
    <scope>NUCLEOTIDE SEQUENCE</scope>
    <source>
        <strain evidence="1">NEAU-YB345</strain>
    </source>
</reference>
<protein>
    <submittedName>
        <fullName evidence="1">Uncharacterized protein</fullName>
    </submittedName>
</protein>